<reference evidence="3 4" key="1">
    <citation type="submission" date="2020-02" db="EMBL/GenBank/DDBJ databases">
        <title>Whole-genome analyses of novel actinobacteria.</title>
        <authorList>
            <person name="Sahin N."/>
            <person name="Tokatli A."/>
        </authorList>
    </citation>
    <scope>NUCLEOTIDE SEQUENCE [LARGE SCALE GENOMIC DNA]</scope>
    <source>
        <strain evidence="3 4">YC504</strain>
    </source>
</reference>
<dbReference type="PANTHER" id="PTHR43767">
    <property type="entry name" value="LONG-CHAIN-FATTY-ACID--COA LIGASE"/>
    <property type="match status" value="1"/>
</dbReference>
<dbReference type="InterPro" id="IPR050237">
    <property type="entry name" value="ATP-dep_AMP-bd_enzyme"/>
</dbReference>
<dbReference type="RefSeq" id="WP_165329702.1">
    <property type="nucleotide sequence ID" value="NZ_JAAKZW010000001.1"/>
</dbReference>
<keyword evidence="4" id="KW-1185">Reference proteome</keyword>
<dbReference type="GO" id="GO:0016878">
    <property type="term" value="F:acid-thiol ligase activity"/>
    <property type="evidence" value="ECO:0007669"/>
    <property type="project" value="UniProtKB-ARBA"/>
</dbReference>
<organism evidence="3 4">
    <name type="scientific">Streptomyces mesophilus</name>
    <dbReference type="NCBI Taxonomy" id="1775132"/>
    <lineage>
        <taxon>Bacteria</taxon>
        <taxon>Bacillati</taxon>
        <taxon>Actinomycetota</taxon>
        <taxon>Actinomycetes</taxon>
        <taxon>Kitasatosporales</taxon>
        <taxon>Streptomycetaceae</taxon>
        <taxon>Streptomyces</taxon>
    </lineage>
</organism>
<evidence type="ECO:0000313" key="4">
    <source>
        <dbReference type="Proteomes" id="UP000481109"/>
    </source>
</evidence>
<evidence type="ECO:0000259" key="2">
    <source>
        <dbReference type="Pfam" id="PF13193"/>
    </source>
</evidence>
<dbReference type="InterPro" id="IPR042099">
    <property type="entry name" value="ANL_N_sf"/>
</dbReference>
<name>A0A6G4X9J1_9ACTN</name>
<dbReference type="PANTHER" id="PTHR43767:SF1">
    <property type="entry name" value="NONRIBOSOMAL PEPTIDE SYNTHASE PES1 (EUROFUNG)-RELATED"/>
    <property type="match status" value="1"/>
</dbReference>
<dbReference type="InterPro" id="IPR045851">
    <property type="entry name" value="AMP-bd_C_sf"/>
</dbReference>
<dbReference type="AlphaFoldDB" id="A0A6G4X9J1"/>
<comment type="caution">
    <text evidence="3">The sequence shown here is derived from an EMBL/GenBank/DDBJ whole genome shotgun (WGS) entry which is preliminary data.</text>
</comment>
<dbReference type="Pfam" id="PF00501">
    <property type="entry name" value="AMP-binding"/>
    <property type="match status" value="1"/>
</dbReference>
<evidence type="ECO:0000259" key="1">
    <source>
        <dbReference type="Pfam" id="PF00501"/>
    </source>
</evidence>
<evidence type="ECO:0000313" key="3">
    <source>
        <dbReference type="EMBL" id="NGO74185.1"/>
    </source>
</evidence>
<dbReference type="PROSITE" id="PS00455">
    <property type="entry name" value="AMP_BINDING"/>
    <property type="match status" value="1"/>
</dbReference>
<dbReference type="Pfam" id="PF13193">
    <property type="entry name" value="AMP-binding_C"/>
    <property type="match status" value="1"/>
</dbReference>
<sequence>MTTLWPQGLPRTLGCPDGTIADLLAGSAHAFPDRAALIDGEVRLTFAELHERALRVAQGLREQGIVPGEAVALHMPNSIWFTVAYYGILLSGAAVVPVNPTQPALALRRQLDDSGAVAAFTHPAVAAQMSEALVGSESVRRICLAPATAAAPAGDGAPVAFPIATVAFDDLMKAEAAPATAVNGDAVAHLAFTGGTTGVPKAVRVLHRNLFINVLQVGCWRSAALPHTDEQGRITLRHVPEARTAHHIPIGTATGISIAPLFHGMGMVSQSVFVAAGLTVVVFGRFDAVRYLDTIERLGVHAITGSPALCHAILAVPDVRERDLSCVRLVSSGSAPINPAATAELAEIFPNAVVSDGYGLTEATMGVAISPLDRSMPRPEGSTGLILFDTEVEIRELDGVTPVATGGRGEVWVKGPQVTDGYHGHPELTADQFVDGWLRTGDLGTLDSDGWLSLVGRAKDMLIYKGYNVYPGPLENLLREHPAVAQASVVGRPHPENGEIPVAFVSLKTEEGLSATAEELIAYVAARVAPYQRVRDVVIVDELPLSATGKILKTELRRRAAND</sequence>
<proteinExistence type="predicted"/>
<dbReference type="EMBL" id="JAAKZW010000001">
    <property type="protein sequence ID" value="NGO74185.1"/>
    <property type="molecule type" value="Genomic_DNA"/>
</dbReference>
<dbReference type="Proteomes" id="UP000481109">
    <property type="component" value="Unassembled WGS sequence"/>
</dbReference>
<feature type="domain" description="AMP-dependent synthetase/ligase" evidence="1">
    <location>
        <begin position="27"/>
        <end position="423"/>
    </location>
</feature>
<keyword evidence="3" id="KW-0436">Ligase</keyword>
<accession>A0A6G4X9J1</accession>
<dbReference type="SUPFAM" id="SSF56801">
    <property type="entry name" value="Acetyl-CoA synthetase-like"/>
    <property type="match status" value="1"/>
</dbReference>
<dbReference type="InterPro" id="IPR020845">
    <property type="entry name" value="AMP-binding_CS"/>
</dbReference>
<gene>
    <name evidence="3" type="ORF">G6045_00555</name>
</gene>
<feature type="domain" description="AMP-binding enzyme C-terminal" evidence="2">
    <location>
        <begin position="474"/>
        <end position="550"/>
    </location>
</feature>
<dbReference type="InterPro" id="IPR000873">
    <property type="entry name" value="AMP-dep_synth/lig_dom"/>
</dbReference>
<dbReference type="Gene3D" id="3.30.300.30">
    <property type="match status" value="1"/>
</dbReference>
<dbReference type="Gene3D" id="3.40.50.12780">
    <property type="entry name" value="N-terminal domain of ligase-like"/>
    <property type="match status" value="1"/>
</dbReference>
<dbReference type="InterPro" id="IPR025110">
    <property type="entry name" value="AMP-bd_C"/>
</dbReference>
<protein>
    <submittedName>
        <fullName evidence="3">Long-chain fatty acid--CoA ligase</fullName>
    </submittedName>
</protein>